<reference evidence="1 2" key="1">
    <citation type="journal article" date="2016" name="Nat. Commun.">
        <title>Extremotolerant tardigrade genome and improved radiotolerance of human cultured cells by tardigrade-unique protein.</title>
        <authorList>
            <person name="Hashimoto T."/>
            <person name="Horikawa D.D."/>
            <person name="Saito Y."/>
            <person name="Kuwahara H."/>
            <person name="Kozuka-Hata H."/>
            <person name="Shin-I T."/>
            <person name="Minakuchi Y."/>
            <person name="Ohishi K."/>
            <person name="Motoyama A."/>
            <person name="Aizu T."/>
            <person name="Enomoto A."/>
            <person name="Kondo K."/>
            <person name="Tanaka S."/>
            <person name="Hara Y."/>
            <person name="Koshikawa S."/>
            <person name="Sagara H."/>
            <person name="Miura T."/>
            <person name="Yokobori S."/>
            <person name="Miyagawa K."/>
            <person name="Suzuki Y."/>
            <person name="Kubo T."/>
            <person name="Oyama M."/>
            <person name="Kohara Y."/>
            <person name="Fujiyama A."/>
            <person name="Arakawa K."/>
            <person name="Katayama T."/>
            <person name="Toyoda A."/>
            <person name="Kunieda T."/>
        </authorList>
    </citation>
    <scope>NUCLEOTIDE SEQUENCE [LARGE SCALE GENOMIC DNA]</scope>
    <source>
        <strain evidence="1 2">YOKOZUNA-1</strain>
    </source>
</reference>
<dbReference type="AlphaFoldDB" id="A0A1D1V9G0"/>
<gene>
    <name evidence="1" type="primary">RvY_07779-1</name>
    <name evidence="1" type="synonym">RvY_07779.1</name>
    <name evidence="1" type="ORF">RvY_07779</name>
</gene>
<comment type="caution">
    <text evidence="1">The sequence shown here is derived from an EMBL/GenBank/DDBJ whole genome shotgun (WGS) entry which is preliminary data.</text>
</comment>
<proteinExistence type="predicted"/>
<dbReference type="EMBL" id="BDGG01000003">
    <property type="protein sequence ID" value="GAU96317.1"/>
    <property type="molecule type" value="Genomic_DNA"/>
</dbReference>
<keyword evidence="2" id="KW-1185">Reference proteome</keyword>
<accession>A0A1D1V9G0</accession>
<protein>
    <submittedName>
        <fullName evidence="1">Uncharacterized protein</fullName>
    </submittedName>
</protein>
<name>A0A1D1V9G0_RAMVA</name>
<dbReference type="Proteomes" id="UP000186922">
    <property type="component" value="Unassembled WGS sequence"/>
</dbReference>
<organism evidence="1 2">
    <name type="scientific">Ramazzottius varieornatus</name>
    <name type="common">Water bear</name>
    <name type="synonym">Tardigrade</name>
    <dbReference type="NCBI Taxonomy" id="947166"/>
    <lineage>
        <taxon>Eukaryota</taxon>
        <taxon>Metazoa</taxon>
        <taxon>Ecdysozoa</taxon>
        <taxon>Tardigrada</taxon>
        <taxon>Eutardigrada</taxon>
        <taxon>Parachela</taxon>
        <taxon>Hypsibioidea</taxon>
        <taxon>Ramazzottiidae</taxon>
        <taxon>Ramazzottius</taxon>
    </lineage>
</organism>
<evidence type="ECO:0000313" key="2">
    <source>
        <dbReference type="Proteomes" id="UP000186922"/>
    </source>
</evidence>
<evidence type="ECO:0000313" key="1">
    <source>
        <dbReference type="EMBL" id="GAU96317.1"/>
    </source>
</evidence>
<sequence length="150" mass="16753">MEEVDSWEKLLGRSCWKETHGSRVTATRRLQHSRYKELASQADIRCGRLHGGVVRYDESETKSSVCTLVRRKPRGCCCINQELTLPRTAGKVSTFGLLNRLPSFNTPGFVMKSVFVLAIKVSNLSEALALTQPTLTDGISQVRISRCPLD</sequence>